<dbReference type="KEGG" id="smm:Smp_160800"/>
<name>G4VFV0_SCHMA</name>
<reference evidence="2" key="2">
    <citation type="submission" date="2018-12" db="UniProtKB">
        <authorList>
            <consortium name="WormBaseParasite"/>
        </authorList>
    </citation>
    <scope>IDENTIFICATION</scope>
    <source>
        <strain evidence="2">Puerto Rican</strain>
    </source>
</reference>
<dbReference type="WBParaSite" id="Smp_160800.1">
    <property type="protein sequence ID" value="Smp_160800.1"/>
    <property type="gene ID" value="Smp_160800"/>
</dbReference>
<dbReference type="GeneID" id="8341381"/>
<dbReference type="Proteomes" id="UP000008854">
    <property type="component" value="Unassembled WGS sequence"/>
</dbReference>
<accession>G4VFV0</accession>
<dbReference type="CTD" id="8341381"/>
<dbReference type="HOGENOM" id="CLU_2707889_0_0_1"/>
<dbReference type="InParanoid" id="G4VFV0"/>
<evidence type="ECO:0000313" key="2">
    <source>
        <dbReference type="WBParaSite" id="Smp_160800.1"/>
    </source>
</evidence>
<evidence type="ECO:0000313" key="1">
    <source>
        <dbReference type="Proteomes" id="UP000008854"/>
    </source>
</evidence>
<proteinExistence type="predicted"/>
<sequence length="73" mass="8175">MSADGVTESQELLAVGLNVNRYQVEGLIRLDLEIPPVCAETLQTLVEEFVPNLKELYDFSSILYGSQFLKKQA</sequence>
<organism evidence="1 2">
    <name type="scientific">Schistosoma mansoni</name>
    <name type="common">Blood fluke</name>
    <dbReference type="NCBI Taxonomy" id="6183"/>
    <lineage>
        <taxon>Eukaryota</taxon>
        <taxon>Metazoa</taxon>
        <taxon>Spiralia</taxon>
        <taxon>Lophotrochozoa</taxon>
        <taxon>Platyhelminthes</taxon>
        <taxon>Trematoda</taxon>
        <taxon>Digenea</taxon>
        <taxon>Strigeidida</taxon>
        <taxon>Schistosomatoidea</taxon>
        <taxon>Schistosomatidae</taxon>
        <taxon>Schistosoma</taxon>
    </lineage>
</organism>
<dbReference type="RefSeq" id="XP_018651417.1">
    <property type="nucleotide sequence ID" value="XM_018799649.1"/>
</dbReference>
<dbReference type="AlphaFoldDB" id="G4VFV0"/>
<protein>
    <submittedName>
        <fullName evidence="2">DUF3480 domain-containing protein</fullName>
    </submittedName>
</protein>
<keyword evidence="1" id="KW-1185">Reference proteome</keyword>
<reference evidence="1" key="1">
    <citation type="journal article" date="2012" name="PLoS Negl. Trop. Dis.">
        <title>A systematically improved high quality genome and transcriptome of the human blood fluke Schistosoma mansoni.</title>
        <authorList>
            <person name="Protasio A.V."/>
            <person name="Tsai I.J."/>
            <person name="Babbage A."/>
            <person name="Nichol S."/>
            <person name="Hunt M."/>
            <person name="Aslett M.A."/>
            <person name="De Silva N."/>
            <person name="Velarde G.S."/>
            <person name="Anderson T.J."/>
            <person name="Clark R.C."/>
            <person name="Davidson C."/>
            <person name="Dillon G.P."/>
            <person name="Holroyd N.E."/>
            <person name="LoVerde P.T."/>
            <person name="Lloyd C."/>
            <person name="McQuillan J."/>
            <person name="Oliveira G."/>
            <person name="Otto T.D."/>
            <person name="Parker-Manuel S.J."/>
            <person name="Quail M.A."/>
            <person name="Wilson R.A."/>
            <person name="Zerlotini A."/>
            <person name="Dunne D.W."/>
            <person name="Berriman M."/>
        </authorList>
    </citation>
    <scope>NUCLEOTIDE SEQUENCE [LARGE SCALE GENOMIC DNA]</scope>
    <source>
        <strain evidence="1">Puerto Rican</strain>
    </source>
</reference>